<evidence type="ECO:0000313" key="2">
    <source>
        <dbReference type="Proteomes" id="UP001283361"/>
    </source>
</evidence>
<accession>A0AAE1A6F0</accession>
<organism evidence="1 2">
    <name type="scientific">Elysia crispata</name>
    <name type="common">lettuce slug</name>
    <dbReference type="NCBI Taxonomy" id="231223"/>
    <lineage>
        <taxon>Eukaryota</taxon>
        <taxon>Metazoa</taxon>
        <taxon>Spiralia</taxon>
        <taxon>Lophotrochozoa</taxon>
        <taxon>Mollusca</taxon>
        <taxon>Gastropoda</taxon>
        <taxon>Heterobranchia</taxon>
        <taxon>Euthyneura</taxon>
        <taxon>Panpulmonata</taxon>
        <taxon>Sacoglossa</taxon>
        <taxon>Placobranchoidea</taxon>
        <taxon>Plakobranchidae</taxon>
        <taxon>Elysia</taxon>
    </lineage>
</organism>
<reference evidence="1" key="1">
    <citation type="journal article" date="2023" name="G3 (Bethesda)">
        <title>A reference genome for the long-term kleptoplast-retaining sea slug Elysia crispata morphotype clarki.</title>
        <authorList>
            <person name="Eastman K.E."/>
            <person name="Pendleton A.L."/>
            <person name="Shaikh M.A."/>
            <person name="Suttiyut T."/>
            <person name="Ogas R."/>
            <person name="Tomko P."/>
            <person name="Gavelis G."/>
            <person name="Widhalm J.R."/>
            <person name="Wisecaver J.H."/>
        </authorList>
    </citation>
    <scope>NUCLEOTIDE SEQUENCE</scope>
    <source>
        <strain evidence="1">ECLA1</strain>
    </source>
</reference>
<sequence length="136" mass="15338">MIPKTKGVGGRGFIKHDLKTCCVHQLARDRHQDKANWIQTLKRMISRLDLTLCVYSGLDEGHQGLVTYGHYQGSSQSLTDTRTSLNPWMTAADHSALRKSVYSLRIPVFGSGCNQILRYIAIRRVPDGDILSTYLF</sequence>
<protein>
    <submittedName>
        <fullName evidence="1">Uncharacterized protein</fullName>
    </submittedName>
</protein>
<gene>
    <name evidence="1" type="ORF">RRG08_052341</name>
</gene>
<proteinExistence type="predicted"/>
<dbReference type="EMBL" id="JAWDGP010002538">
    <property type="protein sequence ID" value="KAK3782075.1"/>
    <property type="molecule type" value="Genomic_DNA"/>
</dbReference>
<evidence type="ECO:0000313" key="1">
    <source>
        <dbReference type="EMBL" id="KAK3782075.1"/>
    </source>
</evidence>
<dbReference type="AlphaFoldDB" id="A0AAE1A6F0"/>
<keyword evidence="2" id="KW-1185">Reference proteome</keyword>
<comment type="caution">
    <text evidence="1">The sequence shown here is derived from an EMBL/GenBank/DDBJ whole genome shotgun (WGS) entry which is preliminary data.</text>
</comment>
<dbReference type="Proteomes" id="UP001283361">
    <property type="component" value="Unassembled WGS sequence"/>
</dbReference>
<name>A0AAE1A6F0_9GAST</name>